<dbReference type="GO" id="GO:0030628">
    <property type="term" value="F:pre-mRNA 3'-splice site binding"/>
    <property type="evidence" value="ECO:0007669"/>
    <property type="project" value="UniProtKB-UniRule"/>
</dbReference>
<proteinExistence type="inferred from homology"/>
<comment type="function">
    <text evidence="6">Involved in pre-mRNA splicing.</text>
</comment>
<dbReference type="GO" id="GO:0000398">
    <property type="term" value="P:mRNA splicing, via spliceosome"/>
    <property type="evidence" value="ECO:0007669"/>
    <property type="project" value="UniProtKB-UniRule"/>
</dbReference>
<evidence type="ECO:0000259" key="7">
    <source>
        <dbReference type="Pfam" id="PF11708"/>
    </source>
</evidence>
<organism evidence="8 9">
    <name type="scientific">Capsicum annuum</name>
    <name type="common">Capsicum pepper</name>
    <dbReference type="NCBI Taxonomy" id="4072"/>
    <lineage>
        <taxon>Eukaryota</taxon>
        <taxon>Viridiplantae</taxon>
        <taxon>Streptophyta</taxon>
        <taxon>Embryophyta</taxon>
        <taxon>Tracheophyta</taxon>
        <taxon>Spermatophyta</taxon>
        <taxon>Magnoliopsida</taxon>
        <taxon>eudicotyledons</taxon>
        <taxon>Gunneridae</taxon>
        <taxon>Pentapetalae</taxon>
        <taxon>asterids</taxon>
        <taxon>lamiids</taxon>
        <taxon>Solanales</taxon>
        <taxon>Solanaceae</taxon>
        <taxon>Solanoideae</taxon>
        <taxon>Capsiceae</taxon>
        <taxon>Capsicum</taxon>
    </lineage>
</organism>
<comment type="subunit">
    <text evidence="6">Associated with the spliceosome.</text>
</comment>
<comment type="subcellular location">
    <subcellularLocation>
        <location evidence="6">Nucleus</location>
    </subcellularLocation>
</comment>
<dbReference type="EMBL" id="AYRZ02000003">
    <property type="protein sequence ID" value="PHT86755.1"/>
    <property type="molecule type" value="Genomic_DNA"/>
</dbReference>
<comment type="similarity">
    <text evidence="1 6">Belongs to the SLU7 family.</text>
</comment>
<keyword evidence="2 6" id="KW-0507">mRNA processing</keyword>
<evidence type="ECO:0000256" key="3">
    <source>
        <dbReference type="ARBA" id="ARBA00022728"/>
    </source>
</evidence>
<evidence type="ECO:0000313" key="8">
    <source>
        <dbReference type="EMBL" id="PHT86755.1"/>
    </source>
</evidence>
<reference evidence="8 9" key="1">
    <citation type="journal article" date="2014" name="Nat. Genet.">
        <title>Genome sequence of the hot pepper provides insights into the evolution of pungency in Capsicum species.</title>
        <authorList>
            <person name="Kim S."/>
            <person name="Park M."/>
            <person name="Yeom S.I."/>
            <person name="Kim Y.M."/>
            <person name="Lee J.M."/>
            <person name="Lee H.A."/>
            <person name="Seo E."/>
            <person name="Choi J."/>
            <person name="Cheong K."/>
            <person name="Kim K.T."/>
            <person name="Jung K."/>
            <person name="Lee G.W."/>
            <person name="Oh S.K."/>
            <person name="Bae C."/>
            <person name="Kim S.B."/>
            <person name="Lee H.Y."/>
            <person name="Kim S.Y."/>
            <person name="Kim M.S."/>
            <person name="Kang B.C."/>
            <person name="Jo Y.D."/>
            <person name="Yang H.B."/>
            <person name="Jeong H.J."/>
            <person name="Kang W.H."/>
            <person name="Kwon J.K."/>
            <person name="Shin C."/>
            <person name="Lim J.Y."/>
            <person name="Park J.H."/>
            <person name="Huh J.H."/>
            <person name="Kim J.S."/>
            <person name="Kim B.D."/>
            <person name="Cohen O."/>
            <person name="Paran I."/>
            <person name="Suh M.C."/>
            <person name="Lee S.B."/>
            <person name="Kim Y.K."/>
            <person name="Shin Y."/>
            <person name="Noh S.J."/>
            <person name="Park J."/>
            <person name="Seo Y.S."/>
            <person name="Kwon S.Y."/>
            <person name="Kim H.A."/>
            <person name="Park J.M."/>
            <person name="Kim H.J."/>
            <person name="Choi S.B."/>
            <person name="Bosland P.W."/>
            <person name="Reeves G."/>
            <person name="Jo S.H."/>
            <person name="Lee B.W."/>
            <person name="Cho H.T."/>
            <person name="Choi H.S."/>
            <person name="Lee M.S."/>
            <person name="Yu Y."/>
            <person name="Do Choi Y."/>
            <person name="Park B.S."/>
            <person name="van Deynze A."/>
            <person name="Ashrafi H."/>
            <person name="Hill T."/>
            <person name="Kim W.T."/>
            <person name="Pai H.S."/>
            <person name="Ahn H.K."/>
            <person name="Yeam I."/>
            <person name="Giovannoni J.J."/>
            <person name="Rose J.K."/>
            <person name="Sorensen I."/>
            <person name="Lee S.J."/>
            <person name="Kim R.W."/>
            <person name="Choi I.Y."/>
            <person name="Choi B.S."/>
            <person name="Lim J.S."/>
            <person name="Lee Y.H."/>
            <person name="Choi D."/>
        </authorList>
    </citation>
    <scope>NUCLEOTIDE SEQUENCE [LARGE SCALE GENOMIC DNA]</scope>
    <source>
        <strain evidence="9">cv. CM334</strain>
    </source>
</reference>
<evidence type="ECO:0000256" key="5">
    <source>
        <dbReference type="ARBA" id="ARBA00023242"/>
    </source>
</evidence>
<comment type="caution">
    <text evidence="8">The sequence shown here is derived from an EMBL/GenBank/DDBJ whole genome shotgun (WGS) entry which is preliminary data.</text>
</comment>
<gene>
    <name evidence="8" type="ORF">T459_08861</name>
</gene>
<dbReference type="Gramene" id="PHT86755">
    <property type="protein sequence ID" value="PHT86755"/>
    <property type="gene ID" value="T459_08861"/>
</dbReference>
<dbReference type="Proteomes" id="UP000222542">
    <property type="component" value="Unassembled WGS sequence"/>
</dbReference>
<dbReference type="PANTHER" id="PTHR12942:SF5">
    <property type="entry name" value="PRE-MRNA-SPLICING FACTOR SLU7"/>
    <property type="match status" value="1"/>
</dbReference>
<keyword evidence="3 6" id="KW-0747">Spliceosome</keyword>
<dbReference type="OMA" id="IWRAIAN"/>
<dbReference type="GO" id="GO:0008380">
    <property type="term" value="P:RNA splicing"/>
    <property type="evidence" value="ECO:0000318"/>
    <property type="project" value="GO_Central"/>
</dbReference>
<evidence type="ECO:0000256" key="4">
    <source>
        <dbReference type="ARBA" id="ARBA00023187"/>
    </source>
</evidence>
<protein>
    <recommendedName>
        <fullName evidence="6">Pre-mRNA-splicing factor SLU7</fullName>
    </recommendedName>
</protein>
<evidence type="ECO:0000256" key="1">
    <source>
        <dbReference type="ARBA" id="ARBA00007203"/>
    </source>
</evidence>
<dbReference type="InterPro" id="IPR039974">
    <property type="entry name" value="Splicing_factor_SLU7"/>
</dbReference>
<keyword evidence="5 6" id="KW-0539">Nucleus</keyword>
<keyword evidence="4 6" id="KW-0508">mRNA splicing</keyword>
<dbReference type="STRING" id="4072.A0A2G2ZXR8"/>
<accession>A0A2G2ZXR8</accession>
<reference evidence="8 9" key="2">
    <citation type="journal article" date="2017" name="Genome Biol.">
        <title>New reference genome sequences of hot pepper reveal the massive evolution of plant disease-resistance genes by retroduplication.</title>
        <authorList>
            <person name="Kim S."/>
            <person name="Park J."/>
            <person name="Yeom S.I."/>
            <person name="Kim Y.M."/>
            <person name="Seo E."/>
            <person name="Kim K.T."/>
            <person name="Kim M.S."/>
            <person name="Lee J.M."/>
            <person name="Cheong K."/>
            <person name="Shin H.S."/>
            <person name="Kim S.B."/>
            <person name="Han K."/>
            <person name="Lee J."/>
            <person name="Park M."/>
            <person name="Lee H.A."/>
            <person name="Lee H.Y."/>
            <person name="Lee Y."/>
            <person name="Oh S."/>
            <person name="Lee J.H."/>
            <person name="Choi E."/>
            <person name="Choi E."/>
            <person name="Lee S.E."/>
            <person name="Jeon J."/>
            <person name="Kim H."/>
            <person name="Choi G."/>
            <person name="Song H."/>
            <person name="Lee J."/>
            <person name="Lee S.C."/>
            <person name="Kwon J.K."/>
            <person name="Lee H.Y."/>
            <person name="Koo N."/>
            <person name="Hong Y."/>
            <person name="Kim R.W."/>
            <person name="Kang W.H."/>
            <person name="Huh J.H."/>
            <person name="Kang B.C."/>
            <person name="Yang T.J."/>
            <person name="Lee Y.H."/>
            <person name="Bennetzen J.L."/>
            <person name="Choi D."/>
        </authorList>
    </citation>
    <scope>NUCLEOTIDE SEQUENCE [LARGE SCALE GENOMIC DNA]</scope>
    <source>
        <strain evidence="9">cv. CM334</strain>
    </source>
</reference>
<dbReference type="GO" id="GO:0005681">
    <property type="term" value="C:spliceosomal complex"/>
    <property type="evidence" value="ECO:0000318"/>
    <property type="project" value="GO_Central"/>
</dbReference>
<evidence type="ECO:0000256" key="6">
    <source>
        <dbReference type="RuleBase" id="RU367071"/>
    </source>
</evidence>
<dbReference type="Pfam" id="PF11708">
    <property type="entry name" value="Slu7"/>
    <property type="match status" value="1"/>
</dbReference>
<dbReference type="AlphaFoldDB" id="A0A2G2ZXR8"/>
<name>A0A2G2ZXR8_CAPAN</name>
<dbReference type="PANTHER" id="PTHR12942">
    <property type="entry name" value="STEP II SPLICING FACTOR SLU7"/>
    <property type="match status" value="1"/>
</dbReference>
<feature type="domain" description="Pre-mRNA-splicing factor SLU7" evidence="7">
    <location>
        <begin position="27"/>
        <end position="255"/>
    </location>
</feature>
<dbReference type="InterPro" id="IPR021715">
    <property type="entry name" value="Slu7_dom"/>
</dbReference>
<sequence>MERPHKLEEKWTGKHIAPGEKIEHFELDYGGKRDRWNGYDISSYAHVSELYEVRDEAKRKYLKEKQLRKLEEKNNKDNKAVGDSDKEDCEDALKVDETKVNKSKEDTSKYLLNLDVNSAHYDPKTRSMCEDPFPDMDSNEKFYVGVNQNRVSGQVLEFKKNNIHAWEAFEKGHDVHMQAAPSQVEFLYKNYKINKEKLKVQSKGDVMEKYGNESSDDTLPRELLLGQSEKEIEYDRAGRIMKGQFKAIGLDESEYFTSLEETKNNNSYVTTARGNLASMFFGKLSLTGSNFGEPKDSMNSLVSTKVNALMANSTDMDEKFAMREQNIKALKKSVDDKNLYIAQLMNKLEAYKPGVRKASSFIDRMKEEREFKKYMTLKTKESMAVKASSVKVTTKKKVKEDKGSRQYPKEDKCHPTLKELEAKVYPFLDSDVPMLPDELLVKKIIDLPKLKRPEKINKVNDPKYCKYYRVVGHPTGKFFIFKDKIITLFRSFDPVGVDFLRKTLKESLVTDNKAKVNDDDDGWTLVSRKKKRHQAILGIRLFKPRVMKNNAEHLRPPKSVKFDTRKKIDGALSRKDQSPITLYEFFPEKFLEDSQIDATHVITSTEEVNERKGGHCPTIAQDLHANREVESCCAYVKDGKVVKINADVNPFTETESYFADAKFYLNSCELGMEKPTLSNPTNVVAKEVEVQRAAVKMPKERIEKFSTKISSSKGDMHTKMDEEHLIFHYIPRDSRKEGQPLLEVCTQQSHPPRRETSHKPFQDLKKIMTIPIIQVPSITPELLGSNTLAHQIKGQFG</sequence>
<evidence type="ECO:0000313" key="9">
    <source>
        <dbReference type="Proteomes" id="UP000222542"/>
    </source>
</evidence>
<evidence type="ECO:0000256" key="2">
    <source>
        <dbReference type="ARBA" id="ARBA00022664"/>
    </source>
</evidence>
<keyword evidence="9" id="KW-1185">Reference proteome</keyword>